<dbReference type="GO" id="GO:0003677">
    <property type="term" value="F:DNA binding"/>
    <property type="evidence" value="ECO:0007669"/>
    <property type="project" value="UniProtKB-KW"/>
</dbReference>
<dbReference type="Proteomes" id="UP000178797">
    <property type="component" value="Unassembled WGS sequence"/>
</dbReference>
<dbReference type="InterPro" id="IPR044946">
    <property type="entry name" value="Restrct_endonuc_typeI_TRD_sf"/>
</dbReference>
<dbReference type="EMBL" id="MGDE01000094">
    <property type="protein sequence ID" value="OGL46321.1"/>
    <property type="molecule type" value="Genomic_DNA"/>
</dbReference>
<evidence type="ECO:0000313" key="3">
    <source>
        <dbReference type="EMBL" id="OGL46321.1"/>
    </source>
</evidence>
<reference evidence="3 4" key="1">
    <citation type="journal article" date="2016" name="Nat. Commun.">
        <title>Thousands of microbial genomes shed light on interconnected biogeochemical processes in an aquifer system.</title>
        <authorList>
            <person name="Anantharaman K."/>
            <person name="Brown C.T."/>
            <person name="Hug L.A."/>
            <person name="Sharon I."/>
            <person name="Castelle C.J."/>
            <person name="Probst A.J."/>
            <person name="Thomas B.C."/>
            <person name="Singh A."/>
            <person name="Wilkins M.J."/>
            <person name="Karaoz U."/>
            <person name="Brodie E.L."/>
            <person name="Williams K.H."/>
            <person name="Hubbard S.S."/>
            <person name="Banfield J.F."/>
        </authorList>
    </citation>
    <scope>NUCLEOTIDE SEQUENCE [LARGE SCALE GENOMIC DNA]</scope>
</reference>
<accession>A0A1F7RXX4</accession>
<evidence type="ECO:0000313" key="4">
    <source>
        <dbReference type="Proteomes" id="UP000178797"/>
    </source>
</evidence>
<sequence length="272" mass="30973">MRQDLNTSKTVYSNDFVMVRVDKTLREMMEEKPSSRWDPGYWDPLLTITDAAFKDIKYPVKNIANFEELITYGPIVVDKEFIPSKSGVAILNQTEIIFTGLDFSSQIFAKENSPWVIERAKVKINDIVLARSGVGGVGKNKITIVNHKVNACVGCFVDILRLKEINPYYVIVFWKGIFGWSQIQKIISGVGTVNINFDEIRSIKIPVLPDLVQSHIESEYKKMSFYHDKAMEAKAKGDEAEYKENIEIAELMLKDLIAKTEAVIRGEREDVI</sequence>
<dbReference type="AlphaFoldDB" id="A0A1F7RXX4"/>
<proteinExistence type="predicted"/>
<gene>
    <name evidence="3" type="ORF">A2W05_08455</name>
</gene>
<evidence type="ECO:0000256" key="1">
    <source>
        <dbReference type="ARBA" id="ARBA00022747"/>
    </source>
</evidence>
<dbReference type="GO" id="GO:0009307">
    <property type="term" value="P:DNA restriction-modification system"/>
    <property type="evidence" value="ECO:0007669"/>
    <property type="project" value="UniProtKB-KW"/>
</dbReference>
<keyword evidence="2" id="KW-0238">DNA-binding</keyword>
<keyword evidence="1" id="KW-0680">Restriction system</keyword>
<comment type="caution">
    <text evidence="3">The sequence shown here is derived from an EMBL/GenBank/DDBJ whole genome shotgun (WGS) entry which is preliminary data.</text>
</comment>
<dbReference type="Gene3D" id="3.90.220.20">
    <property type="entry name" value="DNA methylase specificity domains"/>
    <property type="match status" value="1"/>
</dbReference>
<dbReference type="SUPFAM" id="SSF116734">
    <property type="entry name" value="DNA methylase specificity domain"/>
    <property type="match status" value="1"/>
</dbReference>
<name>A0A1F7RXX4_9BACT</name>
<evidence type="ECO:0000256" key="2">
    <source>
        <dbReference type="ARBA" id="ARBA00023125"/>
    </source>
</evidence>
<organism evidence="3 4">
    <name type="scientific">Candidatus Schekmanbacteria bacterium RBG_16_38_10</name>
    <dbReference type="NCBI Taxonomy" id="1817879"/>
    <lineage>
        <taxon>Bacteria</taxon>
        <taxon>Candidatus Schekmaniibacteriota</taxon>
    </lineage>
</organism>
<evidence type="ECO:0008006" key="5">
    <source>
        <dbReference type="Google" id="ProtNLM"/>
    </source>
</evidence>
<protein>
    <recommendedName>
        <fullName evidence="5">Type I restriction modification DNA specificity domain-containing protein</fullName>
    </recommendedName>
</protein>